<evidence type="ECO:0000256" key="1">
    <source>
        <dbReference type="SAM" id="SignalP"/>
    </source>
</evidence>
<protein>
    <submittedName>
        <fullName evidence="2">Uncharacterized protein</fullName>
    </submittedName>
</protein>
<evidence type="ECO:0000313" key="3">
    <source>
        <dbReference type="Proteomes" id="UP000827549"/>
    </source>
</evidence>
<keyword evidence="1" id="KW-0732">Signal</keyword>
<reference evidence="2" key="1">
    <citation type="submission" date="2023-10" db="EMBL/GenBank/DDBJ databases">
        <authorList>
            <person name="Noh H."/>
        </authorList>
    </citation>
    <scope>NUCLEOTIDE SEQUENCE</scope>
    <source>
        <strain evidence="2">DUCC4014</strain>
    </source>
</reference>
<dbReference type="GeneID" id="87803331"/>
<gene>
    <name evidence="2" type="ORF">LOC62_01G000069</name>
</gene>
<proteinExistence type="predicted"/>
<dbReference type="Proteomes" id="UP000827549">
    <property type="component" value="Chromosome 1"/>
</dbReference>
<organism evidence="2 3">
    <name type="scientific">Vanrija pseudolonga</name>
    <dbReference type="NCBI Taxonomy" id="143232"/>
    <lineage>
        <taxon>Eukaryota</taxon>
        <taxon>Fungi</taxon>
        <taxon>Dikarya</taxon>
        <taxon>Basidiomycota</taxon>
        <taxon>Agaricomycotina</taxon>
        <taxon>Tremellomycetes</taxon>
        <taxon>Trichosporonales</taxon>
        <taxon>Trichosporonaceae</taxon>
        <taxon>Vanrija</taxon>
    </lineage>
</organism>
<sequence length="116" mass="12251">MFAALALLLAAPALASWGDYCNSDGLPGVCVWRNECLQYPKAYPYAGYCPGTPAEVQCCYVPNCAIVEDNRCPGDQSVKCHVVSGKCAIVADGQCPGGSNYKKILGFYGNGNVKCS</sequence>
<name>A0AAF0XZ46_9TREE</name>
<feature type="chain" id="PRO_5042049765" evidence="1">
    <location>
        <begin position="16"/>
        <end position="116"/>
    </location>
</feature>
<evidence type="ECO:0000313" key="2">
    <source>
        <dbReference type="EMBL" id="WOO76447.1"/>
    </source>
</evidence>
<dbReference type="EMBL" id="CP086714">
    <property type="protein sequence ID" value="WOO76447.1"/>
    <property type="molecule type" value="Genomic_DNA"/>
</dbReference>
<dbReference type="RefSeq" id="XP_062622479.1">
    <property type="nucleotide sequence ID" value="XM_062766495.1"/>
</dbReference>
<accession>A0AAF0XZ46</accession>
<keyword evidence="3" id="KW-1185">Reference proteome</keyword>
<dbReference type="AlphaFoldDB" id="A0AAF0XZ46"/>
<feature type="signal peptide" evidence="1">
    <location>
        <begin position="1"/>
        <end position="15"/>
    </location>
</feature>